<evidence type="ECO:0000256" key="2">
    <source>
        <dbReference type="SAM" id="Phobius"/>
    </source>
</evidence>
<evidence type="ECO:0000313" key="4">
    <source>
        <dbReference type="Proteomes" id="UP000321353"/>
    </source>
</evidence>
<keyword evidence="2" id="KW-0472">Membrane</keyword>
<reference evidence="3 4" key="1">
    <citation type="submission" date="2019-02" db="EMBL/GenBank/DDBJ databases">
        <title>Planctomycetal bacteria perform biofilm scaping via a novel small molecule.</title>
        <authorList>
            <person name="Jeske O."/>
            <person name="Boedeker C."/>
            <person name="Wiegand S."/>
            <person name="Breitling P."/>
            <person name="Kallscheuer N."/>
            <person name="Jogler M."/>
            <person name="Rohde M."/>
            <person name="Petersen J."/>
            <person name="Medema M.H."/>
            <person name="Surup F."/>
            <person name="Jogler C."/>
        </authorList>
    </citation>
    <scope>NUCLEOTIDE SEQUENCE [LARGE SCALE GENOMIC DNA]</scope>
    <source>
        <strain evidence="3 4">Mal15</strain>
    </source>
</reference>
<feature type="transmembrane region" description="Helical" evidence="2">
    <location>
        <begin position="212"/>
        <end position="231"/>
    </location>
</feature>
<name>A0A5B9MCF6_9BACT</name>
<evidence type="ECO:0000313" key="3">
    <source>
        <dbReference type="EMBL" id="QEF96907.1"/>
    </source>
</evidence>
<dbReference type="KEGG" id="smam:Mal15_09370"/>
<sequence length="301" mass="31062">MKIKCPGCASLLQIPDSAAGKVVKCKCGKQLRAPAATGAAPKAAAAGATGQSRPAAARPAAQSRPLAAPAPAATAGLFDELTDTDLAPVKAVQVPGAKKAVKPPSANAAKLLNEAISGSDRRGEAMLMKTEAPQPPFLIFIGLINALGAIFYGGLLVLVLGFVDAEMLEEMSGAMGDVVGVVYYIIVGMLGLMAALSLATSICCFIRGKVSWYVVLLSYGWALAFRIFEIIDQATSDDVDFNIIKGVGSLLIGAGIWAWLHGESVRAYYGTEEEPIWRIAVVDSTGFLVAGALGAAALLLG</sequence>
<gene>
    <name evidence="3" type="ORF">Mal15_09370</name>
</gene>
<dbReference type="AlphaFoldDB" id="A0A5B9MCF6"/>
<feature type="transmembrane region" description="Helical" evidence="2">
    <location>
        <begin position="137"/>
        <end position="162"/>
    </location>
</feature>
<proteinExistence type="predicted"/>
<organism evidence="3 4">
    <name type="scientific">Stieleria maiorica</name>
    <dbReference type="NCBI Taxonomy" id="2795974"/>
    <lineage>
        <taxon>Bacteria</taxon>
        <taxon>Pseudomonadati</taxon>
        <taxon>Planctomycetota</taxon>
        <taxon>Planctomycetia</taxon>
        <taxon>Pirellulales</taxon>
        <taxon>Pirellulaceae</taxon>
        <taxon>Stieleria</taxon>
    </lineage>
</organism>
<feature type="transmembrane region" description="Helical" evidence="2">
    <location>
        <begin position="182"/>
        <end position="205"/>
    </location>
</feature>
<feature type="transmembrane region" description="Helical" evidence="2">
    <location>
        <begin position="280"/>
        <end position="300"/>
    </location>
</feature>
<keyword evidence="4" id="KW-1185">Reference proteome</keyword>
<keyword evidence="2" id="KW-1133">Transmembrane helix</keyword>
<protein>
    <submittedName>
        <fullName evidence="3">Uncharacterized protein</fullName>
    </submittedName>
</protein>
<feature type="transmembrane region" description="Helical" evidence="2">
    <location>
        <begin position="243"/>
        <end position="260"/>
    </location>
</feature>
<keyword evidence="2" id="KW-0812">Transmembrane</keyword>
<evidence type="ECO:0000256" key="1">
    <source>
        <dbReference type="SAM" id="MobiDB-lite"/>
    </source>
</evidence>
<accession>A0A5B9MCF6</accession>
<dbReference type="RefSeq" id="WP_147866653.1">
    <property type="nucleotide sequence ID" value="NZ_CP036264.1"/>
</dbReference>
<feature type="region of interest" description="Disordered" evidence="1">
    <location>
        <begin position="44"/>
        <end position="65"/>
    </location>
</feature>
<dbReference type="Proteomes" id="UP000321353">
    <property type="component" value="Chromosome"/>
</dbReference>
<dbReference type="EMBL" id="CP036264">
    <property type="protein sequence ID" value="QEF96907.1"/>
    <property type="molecule type" value="Genomic_DNA"/>
</dbReference>